<keyword evidence="7" id="KW-0408">Iron</keyword>
<dbReference type="GO" id="GO:0019556">
    <property type="term" value="P:L-histidine catabolic process to glutamate and formamide"/>
    <property type="evidence" value="ECO:0007669"/>
    <property type="project" value="UniProtKB-UniRule"/>
</dbReference>
<evidence type="ECO:0000256" key="8">
    <source>
        <dbReference type="NCBIfam" id="TIGR01224"/>
    </source>
</evidence>
<dbReference type="Gene3D" id="2.30.40.10">
    <property type="entry name" value="Urease, subunit C, domain 1"/>
    <property type="match status" value="1"/>
</dbReference>
<dbReference type="InterPro" id="IPR006680">
    <property type="entry name" value="Amidohydro-rel"/>
</dbReference>
<dbReference type="GO" id="GO:0005737">
    <property type="term" value="C:cytoplasm"/>
    <property type="evidence" value="ECO:0007669"/>
    <property type="project" value="UniProtKB-UniRule"/>
</dbReference>
<keyword evidence="6" id="KW-0862">Zinc</keyword>
<reference evidence="10 11" key="1">
    <citation type="submission" date="2014-02" db="EMBL/GenBank/DDBJ databases">
        <title>The small core and large imbalanced accessory genome model reveals a collaborative survival strategy of Sorangium cellulosum strains in nature.</title>
        <authorList>
            <person name="Han K."/>
            <person name="Peng R."/>
            <person name="Blom J."/>
            <person name="Li Y.-Z."/>
        </authorList>
    </citation>
    <scope>NUCLEOTIDE SEQUENCE [LARGE SCALE GENOMIC DNA]</scope>
    <source>
        <strain evidence="10 11">So0008-312</strain>
    </source>
</reference>
<evidence type="ECO:0000256" key="1">
    <source>
        <dbReference type="ARBA" id="ARBA00005023"/>
    </source>
</evidence>
<evidence type="ECO:0000256" key="2">
    <source>
        <dbReference type="ARBA" id="ARBA00012864"/>
    </source>
</evidence>
<evidence type="ECO:0000313" key="10">
    <source>
        <dbReference type="EMBL" id="KYF63992.1"/>
    </source>
</evidence>
<evidence type="ECO:0000256" key="3">
    <source>
        <dbReference type="ARBA" id="ARBA00022723"/>
    </source>
</evidence>
<evidence type="ECO:0000259" key="9">
    <source>
        <dbReference type="Pfam" id="PF01979"/>
    </source>
</evidence>
<dbReference type="EC" id="3.5.2.7" evidence="2 8"/>
<proteinExistence type="predicted"/>
<evidence type="ECO:0000313" key="11">
    <source>
        <dbReference type="Proteomes" id="UP000075260"/>
    </source>
</evidence>
<dbReference type="Pfam" id="PF01979">
    <property type="entry name" value="Amidohydro_1"/>
    <property type="match status" value="1"/>
</dbReference>
<gene>
    <name evidence="10" type="ORF">BE15_11435</name>
</gene>
<dbReference type="EMBL" id="JEMA01000948">
    <property type="protein sequence ID" value="KYF63992.1"/>
    <property type="molecule type" value="Genomic_DNA"/>
</dbReference>
<name>A0A150Q7U1_SORCE</name>
<dbReference type="PANTHER" id="PTHR42752:SF1">
    <property type="entry name" value="IMIDAZOLONEPROPIONASE-RELATED"/>
    <property type="match status" value="1"/>
</dbReference>
<keyword evidence="4" id="KW-0378">Hydrolase</keyword>
<dbReference type="Gene3D" id="3.20.20.140">
    <property type="entry name" value="Metal-dependent hydrolases"/>
    <property type="match status" value="1"/>
</dbReference>
<dbReference type="SUPFAM" id="SSF51556">
    <property type="entry name" value="Metallo-dependent hydrolases"/>
    <property type="match status" value="1"/>
</dbReference>
<dbReference type="OrthoDB" id="9807210at2"/>
<dbReference type="InterPro" id="IPR005920">
    <property type="entry name" value="HutI"/>
</dbReference>
<evidence type="ECO:0000256" key="6">
    <source>
        <dbReference type="ARBA" id="ARBA00022833"/>
    </source>
</evidence>
<evidence type="ECO:0000256" key="5">
    <source>
        <dbReference type="ARBA" id="ARBA00022808"/>
    </source>
</evidence>
<feature type="domain" description="Amidohydrolase-related" evidence="9">
    <location>
        <begin position="81"/>
        <end position="432"/>
    </location>
</feature>
<accession>A0A150Q7U1</accession>
<dbReference type="SUPFAM" id="SSF51338">
    <property type="entry name" value="Composite domain of metallo-dependent hydrolases"/>
    <property type="match status" value="1"/>
</dbReference>
<dbReference type="InterPro" id="IPR032466">
    <property type="entry name" value="Metal_Hydrolase"/>
</dbReference>
<comment type="pathway">
    <text evidence="1">Amino-acid degradation.</text>
</comment>
<keyword evidence="5" id="KW-0369">Histidine metabolism</keyword>
<evidence type="ECO:0000256" key="4">
    <source>
        <dbReference type="ARBA" id="ARBA00022801"/>
    </source>
</evidence>
<dbReference type="InterPro" id="IPR011059">
    <property type="entry name" value="Metal-dep_hydrolase_composite"/>
</dbReference>
<dbReference type="Proteomes" id="UP000075260">
    <property type="component" value="Unassembled WGS sequence"/>
</dbReference>
<sequence length="438" mass="44572">MIAPPGAGRAEPAAHPDRPFVLAARRLVTCDPSRASAGDPLGVIEDAAIVVRGGAIEAVGRRQEILRPGSGLAVEVEAAGVVTPGLVDCHTHAPWVGSRDAEYAVRMAGGDYEAIAAAGGGIVASMRAVRAATADELAGALRARLRRMAGALRARLRRMAALGVTAVEAKSGYGLDEASERKQLEAVAEAGRDARLPRVVPTYLALHALPPEAGGDRAAYAATVARSWLPAIAAAGLARYVDAYIDRSAFSVDEARPALERARALGLGVRVHVGQFADVGGAELAAALGAASADHLERVAPEGIAALARAGVAAALLPVASFTLRQEPPPVAALRAAGVPLVVGSDANPGTAPTESLPLALALAVRLYGLTVAEAILGATREAARALGLGEVCGAVRPGLRADLVVWDLPHENAIVQPWGAPRAQAVLRDGQVIAAGG</sequence>
<protein>
    <recommendedName>
        <fullName evidence="2 8">Imidazolonepropionase</fullName>
        <ecNumber evidence="2 8">3.5.2.7</ecNumber>
    </recommendedName>
</protein>
<dbReference type="GO" id="GO:0050480">
    <property type="term" value="F:imidazolonepropionase activity"/>
    <property type="evidence" value="ECO:0007669"/>
    <property type="project" value="UniProtKB-UniRule"/>
</dbReference>
<dbReference type="GO" id="GO:0046872">
    <property type="term" value="F:metal ion binding"/>
    <property type="evidence" value="ECO:0007669"/>
    <property type="project" value="UniProtKB-KW"/>
</dbReference>
<organism evidence="10 11">
    <name type="scientific">Sorangium cellulosum</name>
    <name type="common">Polyangium cellulosum</name>
    <dbReference type="NCBI Taxonomy" id="56"/>
    <lineage>
        <taxon>Bacteria</taxon>
        <taxon>Pseudomonadati</taxon>
        <taxon>Myxococcota</taxon>
        <taxon>Polyangia</taxon>
        <taxon>Polyangiales</taxon>
        <taxon>Polyangiaceae</taxon>
        <taxon>Sorangium</taxon>
    </lineage>
</organism>
<dbReference type="AlphaFoldDB" id="A0A150Q7U1"/>
<evidence type="ECO:0000256" key="7">
    <source>
        <dbReference type="ARBA" id="ARBA00023004"/>
    </source>
</evidence>
<dbReference type="PANTHER" id="PTHR42752">
    <property type="entry name" value="IMIDAZOLONEPROPIONASE"/>
    <property type="match status" value="1"/>
</dbReference>
<dbReference type="NCBIfam" id="TIGR01224">
    <property type="entry name" value="hutI"/>
    <property type="match status" value="1"/>
</dbReference>
<keyword evidence="3" id="KW-0479">Metal-binding</keyword>
<comment type="caution">
    <text evidence="10">The sequence shown here is derived from an EMBL/GenBank/DDBJ whole genome shotgun (WGS) entry which is preliminary data.</text>
</comment>